<evidence type="ECO:0000256" key="1">
    <source>
        <dbReference type="SAM" id="MobiDB-lite"/>
    </source>
</evidence>
<name>A0A840VJV7_9PROT</name>
<protein>
    <recommendedName>
        <fullName evidence="2">Bacteriophage Mx8 p63 C-terminal domain-containing protein</fullName>
    </recommendedName>
</protein>
<accession>A0A840VJV7</accession>
<reference evidence="3 4" key="1">
    <citation type="submission" date="2020-08" db="EMBL/GenBank/DDBJ databases">
        <title>Genomic Encyclopedia of Type Strains, Phase IV (KMG-IV): sequencing the most valuable type-strain genomes for metagenomic binning, comparative biology and taxonomic classification.</title>
        <authorList>
            <person name="Goeker M."/>
        </authorList>
    </citation>
    <scope>NUCLEOTIDE SEQUENCE [LARGE SCALE GENOMIC DNA]</scope>
    <source>
        <strain evidence="3 4">DSM 27026</strain>
    </source>
</reference>
<dbReference type="InterPro" id="IPR018874">
    <property type="entry name" value="Phage_Mx8_p63_C"/>
</dbReference>
<proteinExistence type="predicted"/>
<feature type="domain" description="Bacteriophage Mx8 p63 C-terminal" evidence="2">
    <location>
        <begin position="215"/>
        <end position="312"/>
    </location>
</feature>
<comment type="caution">
    <text evidence="3">The sequence shown here is derived from an EMBL/GenBank/DDBJ whole genome shotgun (WGS) entry which is preliminary data.</text>
</comment>
<sequence length="362" mass="40514">MSSDENAPSPQALGGKARASKLTTEERREIAKTAAKARWRGAVEPEVIPPNVRQAIALGELEIGDSVIPCAVLDDGTRVISMRGMGKALGRNPGGQDWKRASIEGAGQLPYFLTASALKPFIINDMELMEFEPILYTAGSRSGGTAHGIRAELIPHICDVWLKARAAKALSKTQLPAAERAESLMRGLAHVGIIALVDEATRYQEVRDRSELRKILSAYISPELLPWSQRFPEEFYKEMFRLWGWQWPPAGGLANGTRGPRFAGKLTKWMIYDRLPVGVIQEIEQKNPADEKWQRRSRHHQFLSKEIGQPHLEKQVAVVTNIMKVCDDKDEFIKKFDRAFPGTFDKNRQLSFLGELEVDASE</sequence>
<dbReference type="RefSeq" id="WP_183266465.1">
    <property type="nucleotide sequence ID" value="NZ_JACHFJ010000007.1"/>
</dbReference>
<keyword evidence="4" id="KW-1185">Reference proteome</keyword>
<gene>
    <name evidence="3" type="ORF">HNP71_001715</name>
</gene>
<feature type="region of interest" description="Disordered" evidence="1">
    <location>
        <begin position="1"/>
        <end position="27"/>
    </location>
</feature>
<organism evidence="3 4">
    <name type="scientific">Acidocella aromatica</name>
    <dbReference type="NCBI Taxonomy" id="1303579"/>
    <lineage>
        <taxon>Bacteria</taxon>
        <taxon>Pseudomonadati</taxon>
        <taxon>Pseudomonadota</taxon>
        <taxon>Alphaproteobacteria</taxon>
        <taxon>Acetobacterales</taxon>
        <taxon>Acidocellaceae</taxon>
        <taxon>Acidocella</taxon>
    </lineage>
</organism>
<evidence type="ECO:0000313" key="3">
    <source>
        <dbReference type="EMBL" id="MBB5373455.1"/>
    </source>
</evidence>
<evidence type="ECO:0000259" key="2">
    <source>
        <dbReference type="Pfam" id="PF10546"/>
    </source>
</evidence>
<dbReference type="AlphaFoldDB" id="A0A840VJV7"/>
<dbReference type="Proteomes" id="UP000553706">
    <property type="component" value="Unassembled WGS sequence"/>
</dbReference>
<evidence type="ECO:0000313" key="4">
    <source>
        <dbReference type="Proteomes" id="UP000553706"/>
    </source>
</evidence>
<dbReference type="EMBL" id="JACHFJ010000007">
    <property type="protein sequence ID" value="MBB5373455.1"/>
    <property type="molecule type" value="Genomic_DNA"/>
</dbReference>
<dbReference type="Pfam" id="PF10546">
    <property type="entry name" value="P63C"/>
    <property type="match status" value="1"/>
</dbReference>